<dbReference type="EMBL" id="JAFLRJ010001496">
    <property type="protein sequence ID" value="MBO0518310.1"/>
    <property type="molecule type" value="Genomic_DNA"/>
</dbReference>
<sequence>ALNRAWPVIEATDLVGDLWTVPAYLRRCAPHLSVEEVRALQRPVPDAWTLADVPLLDAARQRLGDPRSSVRKLRQDAAVAAERERRGADVDAL</sequence>
<feature type="non-terminal residue" evidence="1">
    <location>
        <position position="93"/>
    </location>
</feature>
<dbReference type="AlphaFoldDB" id="A0A939FJL9"/>
<feature type="non-terminal residue" evidence="1">
    <location>
        <position position="1"/>
    </location>
</feature>
<comment type="caution">
    <text evidence="1">The sequence shown here is derived from an EMBL/GenBank/DDBJ whole genome shotgun (WGS) entry which is preliminary data.</text>
</comment>
<organism evidence="1 2">
    <name type="scientific">Streptomyces beijiangensis</name>
    <dbReference type="NCBI Taxonomy" id="163361"/>
    <lineage>
        <taxon>Bacteria</taxon>
        <taxon>Bacillati</taxon>
        <taxon>Actinomycetota</taxon>
        <taxon>Actinomycetes</taxon>
        <taxon>Kitasatosporales</taxon>
        <taxon>Streptomycetaceae</taxon>
        <taxon>Streptomyces</taxon>
    </lineage>
</organism>
<proteinExistence type="predicted"/>
<keyword evidence="2" id="KW-1185">Reference proteome</keyword>
<evidence type="ECO:0000313" key="2">
    <source>
        <dbReference type="Proteomes" id="UP000664167"/>
    </source>
</evidence>
<protein>
    <submittedName>
        <fullName evidence="1">AAA family ATPase</fullName>
    </submittedName>
</protein>
<gene>
    <name evidence="1" type="ORF">J0695_42395</name>
</gene>
<evidence type="ECO:0000313" key="1">
    <source>
        <dbReference type="EMBL" id="MBO0518310.1"/>
    </source>
</evidence>
<dbReference type="Proteomes" id="UP000664167">
    <property type="component" value="Unassembled WGS sequence"/>
</dbReference>
<accession>A0A939FJL9</accession>
<name>A0A939FJL9_9ACTN</name>
<reference evidence="1" key="1">
    <citation type="submission" date="2021-03" db="EMBL/GenBank/DDBJ databases">
        <title>Streptomyces poriferae sp. nov., a novel marine sponge-derived Actinobacteria species with anti-MRSA activity.</title>
        <authorList>
            <person name="Sandoval-Powers M."/>
            <person name="Kralova S."/>
            <person name="Nguyen G.-S."/>
            <person name="Fawwal D."/>
            <person name="Degnes K."/>
            <person name="Klinkenberg G."/>
            <person name="Sletta H."/>
            <person name="Wentzel A."/>
            <person name="Liles M.R."/>
        </authorList>
    </citation>
    <scope>NUCLEOTIDE SEQUENCE</scope>
    <source>
        <strain evidence="1">DSM 41794</strain>
    </source>
</reference>